<reference evidence="3" key="1">
    <citation type="submission" date="2016-10" db="EMBL/GenBank/DDBJ databases">
        <authorList>
            <person name="Varghese N."/>
        </authorList>
    </citation>
    <scope>NUCLEOTIDE SEQUENCE [LARGE SCALE GENOMIC DNA]</scope>
    <source>
        <strain evidence="3">DSM 18820</strain>
    </source>
</reference>
<dbReference type="PRINTS" id="PR00069">
    <property type="entry name" value="ALDKETRDTASE"/>
</dbReference>
<protein>
    <submittedName>
        <fullName evidence="2">Predicted oxidoreductase</fullName>
    </submittedName>
</protein>
<dbReference type="InterPro" id="IPR020471">
    <property type="entry name" value="AKR"/>
</dbReference>
<name>A0A1I7FN22_9BACT</name>
<dbReference type="PANTHER" id="PTHR43312">
    <property type="entry name" value="D-THREO-ALDOSE 1-DEHYDROGENASE"/>
    <property type="match status" value="1"/>
</dbReference>
<dbReference type="CDD" id="cd19097">
    <property type="entry name" value="AKR_unchar"/>
    <property type="match status" value="1"/>
</dbReference>
<dbReference type="Proteomes" id="UP000182491">
    <property type="component" value="Unassembled WGS sequence"/>
</dbReference>
<evidence type="ECO:0000259" key="1">
    <source>
        <dbReference type="Pfam" id="PF00248"/>
    </source>
</evidence>
<dbReference type="PANTHER" id="PTHR43312:SF1">
    <property type="entry name" value="NADP-DEPENDENT OXIDOREDUCTASE DOMAIN-CONTAINING PROTEIN"/>
    <property type="match status" value="1"/>
</dbReference>
<dbReference type="SUPFAM" id="SSF51430">
    <property type="entry name" value="NAD(P)-linked oxidoreductase"/>
    <property type="match status" value="1"/>
</dbReference>
<dbReference type="InterPro" id="IPR053135">
    <property type="entry name" value="AKR2_Oxidoreductase"/>
</dbReference>
<dbReference type="Gene3D" id="3.20.20.100">
    <property type="entry name" value="NADP-dependent oxidoreductase domain"/>
    <property type="match status" value="1"/>
</dbReference>
<gene>
    <name evidence="2" type="ORF">SAMN04487941_0336</name>
</gene>
<dbReference type="Pfam" id="PF00248">
    <property type="entry name" value="Aldo_ket_red"/>
    <property type="match status" value="1"/>
</dbReference>
<organism evidence="2 3">
    <name type="scientific">Pontibacter akesuensis</name>
    <dbReference type="NCBI Taxonomy" id="388950"/>
    <lineage>
        <taxon>Bacteria</taxon>
        <taxon>Pseudomonadati</taxon>
        <taxon>Bacteroidota</taxon>
        <taxon>Cytophagia</taxon>
        <taxon>Cytophagales</taxon>
        <taxon>Hymenobacteraceae</taxon>
        <taxon>Pontibacter</taxon>
    </lineage>
</organism>
<evidence type="ECO:0000313" key="3">
    <source>
        <dbReference type="Proteomes" id="UP000182491"/>
    </source>
</evidence>
<evidence type="ECO:0000313" key="2">
    <source>
        <dbReference type="EMBL" id="SFU37583.1"/>
    </source>
</evidence>
<dbReference type="RefSeq" id="WP_068839321.1">
    <property type="nucleotide sequence ID" value="NZ_BMXC01000001.1"/>
</dbReference>
<proteinExistence type="predicted"/>
<dbReference type="GO" id="GO:0016491">
    <property type="term" value="F:oxidoreductase activity"/>
    <property type="evidence" value="ECO:0007669"/>
    <property type="project" value="InterPro"/>
</dbReference>
<feature type="domain" description="NADP-dependent oxidoreductase" evidence="1">
    <location>
        <begin position="11"/>
        <end position="280"/>
    </location>
</feature>
<dbReference type="InterPro" id="IPR023210">
    <property type="entry name" value="NADP_OxRdtase_dom"/>
</dbReference>
<dbReference type="EMBL" id="FPCA01000001">
    <property type="protein sequence ID" value="SFU37583.1"/>
    <property type="molecule type" value="Genomic_DNA"/>
</dbReference>
<dbReference type="STRING" id="388950.GCA_001611675_03471"/>
<dbReference type="AlphaFoldDB" id="A0A1I7FN22"/>
<accession>A0A1I7FN22</accession>
<sequence>MIITKENNNSRLILGTAQFGLPYGISNSRGQIQAGEVAAILVAAAKAGITTLDTAAAYGNSENILASTFGSVNETFQIISKCPPNKPELTIKHAFNESAQRLQVPKLYGYLLHSYASYTSNKKIIQELQELKADGLVEKIGISLYHPEEAEELIKDGAAIDIVQFPYSVFDRRFEKVLPHLRQQGIETHVRSVYLQGLYFMSAENFNGSLKAAGPKIEQLQQLARSSSVPLPALLLGFALANPHISKVVIGVESLQTLKENITYSDIKIPPKLLEALQQFKEEDQNIILPYLWPKT</sequence>
<keyword evidence="3" id="KW-1185">Reference proteome</keyword>
<dbReference type="InterPro" id="IPR036812">
    <property type="entry name" value="NAD(P)_OxRdtase_dom_sf"/>
</dbReference>
<dbReference type="OrthoDB" id="9773828at2"/>